<gene>
    <name evidence="7" type="ORF">K0B96_15250</name>
</gene>
<accession>A0A8F9XGV2</accession>
<proteinExistence type="inferred from homology"/>
<keyword evidence="5" id="KW-0479">Metal-binding</keyword>
<dbReference type="Gene3D" id="3.60.20.10">
    <property type="entry name" value="Glutamine Phosphoribosylpyrophosphate, subunit 1, domain 1"/>
    <property type="match status" value="1"/>
</dbReference>
<dbReference type="InterPro" id="IPR043147">
    <property type="entry name" value="Penicillin_amidase_A-knob"/>
</dbReference>
<evidence type="ECO:0000256" key="3">
    <source>
        <dbReference type="ARBA" id="ARBA00023145"/>
    </source>
</evidence>
<dbReference type="InterPro" id="IPR043146">
    <property type="entry name" value="Penicillin_amidase_N_B-knob"/>
</dbReference>
<sequence>MRAFLRFLRLAAIIAAVVVLLLAVAGGWFYWRLHRSLPQLDGTAPLPGLSARVTVTRDALGVPTIQGATRLDVARALGYLHAQDRFFQMDLLRRSAAGELSELIGSATIELDKLHRVHGFRRSAHATFAASAPAQRDLLEAYAAGVNAGLAALRSRPFEYLVFRAQPQPWLPEDSLLVGYAMMLDLQGDHGTGRYERTLTALRDQLGGEAVSFFAPTLTPTDAALDGTTAPLAPIPSARVIDLRRRAVAAALPAREDPLLPGSNSFALSGAHTTTGAALLANDTHLGLSVPNTWYRASLTWPGASGAPAHHVTGVTLPGTPLVVAGSNGHVAWGFTHSYADTTDVVIVEPNGIADFLYKVGDKSVDFEHRHEVIRVRGGKPVALDVAWTVWGPVIGTAANTRPLALRWVAHEPHAVDLTLVEMETATTAAEGVAIMQRAGLPPENVLLADAQGHIAWTVAGKFPKRVGFDGRYDVSWTYGDRRWDGFYSAAETPSLLDPPDGRLWTANNRVVGGAGLAVLGDGGYANPARAAQIRDDLRALDHAQPRDLLNIQLDDRAVFLARWHALLLRVLTPDATAAQPARAELRRLVEKWDDRASTDSVSYRLVRAFRNATAALVLDPIFAPCTRSYDAFDWHELPYEPALWRLLEAQPVHLLNPKFHRWDDLLTAAADQVLARLDDQGVAPAHATWGALNTARIRHPLSLVLPGWLTGWLTGWLDMPADQLPGDTNMPRVQGPSFGASERFVVSPGHEAEGIFHMPGGESGHPLSPFYRAGHEAWVHGKPTPFLPGPAQHTLTLTP</sequence>
<feature type="binding site" evidence="5">
    <location>
        <position position="344"/>
    </location>
    <ligand>
        <name>Ca(2+)</name>
        <dbReference type="ChEBI" id="CHEBI:29108"/>
    </ligand>
</feature>
<keyword evidence="6" id="KW-0472">Membrane</keyword>
<feature type="active site" description="Nucleophile" evidence="4">
    <location>
        <position position="263"/>
    </location>
</feature>
<dbReference type="GO" id="GO:0016811">
    <property type="term" value="F:hydrolase activity, acting on carbon-nitrogen (but not peptide) bonds, in linear amides"/>
    <property type="evidence" value="ECO:0007669"/>
    <property type="project" value="InterPro"/>
</dbReference>
<dbReference type="InterPro" id="IPR023343">
    <property type="entry name" value="Penicillin_amidase_dom1"/>
</dbReference>
<feature type="binding site" evidence="5">
    <location>
        <position position="196"/>
    </location>
    <ligand>
        <name>Ca(2+)</name>
        <dbReference type="ChEBI" id="CHEBI:29108"/>
    </ligand>
</feature>
<dbReference type="InterPro" id="IPR002692">
    <property type="entry name" value="S45"/>
</dbReference>
<dbReference type="PIRSF" id="PIRSF001227">
    <property type="entry name" value="Pen_acylase"/>
    <property type="match status" value="1"/>
</dbReference>
<organism evidence="7 8">
    <name type="scientific">Horticoccus luteus</name>
    <dbReference type="NCBI Taxonomy" id="2862869"/>
    <lineage>
        <taxon>Bacteria</taxon>
        <taxon>Pseudomonadati</taxon>
        <taxon>Verrucomicrobiota</taxon>
        <taxon>Opitutia</taxon>
        <taxon>Opitutales</taxon>
        <taxon>Opitutaceae</taxon>
        <taxon>Horticoccus</taxon>
    </lineage>
</organism>
<feature type="binding site" evidence="5">
    <location>
        <position position="341"/>
    </location>
    <ligand>
        <name>Ca(2+)</name>
        <dbReference type="ChEBI" id="CHEBI:29108"/>
    </ligand>
</feature>
<evidence type="ECO:0000256" key="5">
    <source>
        <dbReference type="PIRSR" id="PIRSR001227-2"/>
    </source>
</evidence>
<evidence type="ECO:0000256" key="1">
    <source>
        <dbReference type="ARBA" id="ARBA00006586"/>
    </source>
</evidence>
<dbReference type="EMBL" id="CP080507">
    <property type="protein sequence ID" value="QYM78640.1"/>
    <property type="molecule type" value="Genomic_DNA"/>
</dbReference>
<dbReference type="Pfam" id="PF01804">
    <property type="entry name" value="Penicil_amidase"/>
    <property type="match status" value="1"/>
</dbReference>
<name>A0A8F9XGV2_9BACT</name>
<dbReference type="KEGG" id="ole:K0B96_15250"/>
<dbReference type="RefSeq" id="WP_220161744.1">
    <property type="nucleotide sequence ID" value="NZ_CP080507.1"/>
</dbReference>
<dbReference type="CDD" id="cd03747">
    <property type="entry name" value="Ntn_PGA_like"/>
    <property type="match status" value="1"/>
</dbReference>
<keyword evidence="5" id="KW-0106">Calcium</keyword>
<dbReference type="PANTHER" id="PTHR34218:SF4">
    <property type="entry name" value="ACYL-HOMOSERINE LACTONE ACYLASE QUIP"/>
    <property type="match status" value="1"/>
</dbReference>
<evidence type="ECO:0000313" key="8">
    <source>
        <dbReference type="Proteomes" id="UP000825051"/>
    </source>
</evidence>
<keyword evidence="6" id="KW-0812">Transmembrane</keyword>
<dbReference type="Proteomes" id="UP000825051">
    <property type="component" value="Chromosome"/>
</dbReference>
<reference evidence="7" key="1">
    <citation type="submission" date="2021-08" db="EMBL/GenBank/DDBJ databases">
        <title>Genome of a novel bacterium of the phylum Verrucomicrobia, Oleiharenicola sp. KSB-15.</title>
        <authorList>
            <person name="Chung J.-H."/>
            <person name="Ahn J.-H."/>
            <person name="Yoon Y."/>
            <person name="Kim D.-Y."/>
            <person name="An S.-H."/>
            <person name="Park I."/>
            <person name="Yeon J."/>
        </authorList>
    </citation>
    <scope>NUCLEOTIDE SEQUENCE</scope>
    <source>
        <strain evidence="7">KSB-15</strain>
    </source>
</reference>
<evidence type="ECO:0000256" key="2">
    <source>
        <dbReference type="ARBA" id="ARBA00022801"/>
    </source>
</evidence>
<keyword evidence="6" id="KW-1133">Transmembrane helix</keyword>
<comment type="similarity">
    <text evidence="1">Belongs to the peptidase S45 family.</text>
</comment>
<keyword evidence="3" id="KW-0865">Zymogen</keyword>
<dbReference type="GO" id="GO:0046872">
    <property type="term" value="F:metal ion binding"/>
    <property type="evidence" value="ECO:0007669"/>
    <property type="project" value="UniProtKB-KW"/>
</dbReference>
<keyword evidence="8" id="KW-1185">Reference proteome</keyword>
<dbReference type="Gene3D" id="1.10.1400.10">
    <property type="match status" value="1"/>
</dbReference>
<feature type="transmembrane region" description="Helical" evidence="6">
    <location>
        <begin position="7"/>
        <end position="31"/>
    </location>
</feature>
<evidence type="ECO:0000313" key="7">
    <source>
        <dbReference type="EMBL" id="QYM78640.1"/>
    </source>
</evidence>
<evidence type="ECO:0000256" key="4">
    <source>
        <dbReference type="PIRSR" id="PIRSR001227-1"/>
    </source>
</evidence>
<dbReference type="Gene3D" id="1.10.439.10">
    <property type="entry name" value="Penicillin Amidohydrolase, domain 1"/>
    <property type="match status" value="1"/>
</dbReference>
<keyword evidence="2" id="KW-0378">Hydrolase</keyword>
<dbReference type="SUPFAM" id="SSF56235">
    <property type="entry name" value="N-terminal nucleophile aminohydrolases (Ntn hydrolases)"/>
    <property type="match status" value="1"/>
</dbReference>
<dbReference type="InterPro" id="IPR029055">
    <property type="entry name" value="Ntn_hydrolases_N"/>
</dbReference>
<dbReference type="AlphaFoldDB" id="A0A8F9XGV2"/>
<protein>
    <submittedName>
        <fullName evidence="7">Penicillin acylase family protein</fullName>
    </submittedName>
</protein>
<evidence type="ECO:0000256" key="6">
    <source>
        <dbReference type="SAM" id="Phobius"/>
    </source>
</evidence>
<dbReference type="PANTHER" id="PTHR34218">
    <property type="entry name" value="PEPTIDASE S45 PENICILLIN AMIDASE"/>
    <property type="match status" value="1"/>
</dbReference>
<dbReference type="GO" id="GO:0017000">
    <property type="term" value="P:antibiotic biosynthetic process"/>
    <property type="evidence" value="ECO:0007669"/>
    <property type="project" value="InterPro"/>
</dbReference>
<dbReference type="InterPro" id="IPR014395">
    <property type="entry name" value="Pen/GL7ACA/AHL_acylase"/>
</dbReference>
<dbReference type="Gene3D" id="2.30.120.10">
    <property type="match status" value="1"/>
</dbReference>
<comment type="cofactor">
    <cofactor evidence="5">
        <name>Ca(2+)</name>
        <dbReference type="ChEBI" id="CHEBI:29108"/>
    </cofactor>
    <text evidence="5">Binds 1 Ca(2+) ion per dimer.</text>
</comment>